<dbReference type="EMBL" id="VCDX01000013">
    <property type="protein sequence ID" value="TYL08999.1"/>
    <property type="molecule type" value="Genomic_DNA"/>
</dbReference>
<dbReference type="InterPro" id="IPR038729">
    <property type="entry name" value="Rad50/SbcC_AAA"/>
</dbReference>
<protein>
    <recommendedName>
        <fullName evidence="3">Nuclease SbcCD subunit C</fullName>
    </recommendedName>
</protein>
<sequence length="480" mass="50665">MIRKLTIENFQSHSHTELNLSPGVNVILGETDSGKSAIVRALRWLWFNEPRGDGFVRRGTRKCRVRAEFGDGSAVERARENGRNLYRVAAPGGGEEEVYEGFGNAVPEEAVRAAGAVRIEANGVTLTPSLANQMDPPFVIGESPATAAAVVGLISRAEAFDAALKDANADAARLKREARSLEEEIAAFERQLEEFADLPAWEEALAGVGAALDAARRAEARKERLAELAAAWVGASTEALLAEAVLNATAGLDEAAAEIARAADGLERLQTLERLREARRENWAVIANATVVLKRTSGIGTAAGLTGEAAEIATRVEWLKEARRRLLQTAAELDLAEKNLAATAGVEAADQVLAMSDASFRRLKALRSLSTSLAAAERDFLSAAHLAETAGKAAEAGERLAEAEKASGRLKALAALAAGVTAARQEAETASAAVTEAAEQIKRTTGELTAALASMGRCPVCFRKLEGGEIDDVVKNLVGA</sequence>
<evidence type="ECO:0000259" key="5">
    <source>
        <dbReference type="Pfam" id="PF13476"/>
    </source>
</evidence>
<evidence type="ECO:0000313" key="7">
    <source>
        <dbReference type="EMBL" id="TYL08999.1"/>
    </source>
</evidence>
<dbReference type="AlphaFoldDB" id="A0AAC9HFS9"/>
<dbReference type="GO" id="GO:0006302">
    <property type="term" value="P:double-strand break repair"/>
    <property type="evidence" value="ECO:0007669"/>
    <property type="project" value="InterPro"/>
</dbReference>
<feature type="coiled-coil region" evidence="4">
    <location>
        <begin position="157"/>
        <end position="198"/>
    </location>
</feature>
<name>A0AAC9HFS9_NEOTH</name>
<comment type="subunit">
    <text evidence="2">Heterodimer of SbcC and SbcD.</text>
</comment>
<dbReference type="PANTHER" id="PTHR32114">
    <property type="entry name" value="ABC TRANSPORTER ABCH.3"/>
    <property type="match status" value="1"/>
</dbReference>
<dbReference type="EMBL" id="CP017019">
    <property type="protein sequence ID" value="AOQ23034.1"/>
    <property type="molecule type" value="Genomic_DNA"/>
</dbReference>
<evidence type="ECO:0000313" key="8">
    <source>
        <dbReference type="Proteomes" id="UP000094598"/>
    </source>
</evidence>
<evidence type="ECO:0000256" key="4">
    <source>
        <dbReference type="SAM" id="Coils"/>
    </source>
</evidence>
<dbReference type="RefSeq" id="WP_069588213.1">
    <property type="nucleotide sequence ID" value="NZ_CP017019.1"/>
</dbReference>
<dbReference type="Proteomes" id="UP000094598">
    <property type="component" value="Chromosome"/>
</dbReference>
<reference evidence="7 9" key="2">
    <citation type="submission" date="2019-05" db="EMBL/GenBank/DDBJ databases">
        <title>Genome sequence of Moorella thermoacetica ATCC 33924.</title>
        <authorList>
            <person name="Poehlein A."/>
            <person name="Bengelsdorf F.R."/>
            <person name="Duerre P."/>
            <person name="Daniel R."/>
        </authorList>
    </citation>
    <scope>NUCLEOTIDE SEQUENCE [LARGE SCALE GENOMIC DNA]</scope>
    <source>
        <strain evidence="7 9">ATCC 33924</strain>
    </source>
</reference>
<evidence type="ECO:0000256" key="3">
    <source>
        <dbReference type="ARBA" id="ARBA00013368"/>
    </source>
</evidence>
<gene>
    <name evidence="6" type="ORF">Maut_00571</name>
    <name evidence="7" type="ORF">MTAT_26630</name>
</gene>
<dbReference type="Pfam" id="PF13476">
    <property type="entry name" value="AAA_23"/>
    <property type="match status" value="1"/>
</dbReference>
<keyword evidence="4" id="KW-0175">Coiled coil</keyword>
<evidence type="ECO:0000256" key="2">
    <source>
        <dbReference type="ARBA" id="ARBA00011322"/>
    </source>
</evidence>
<accession>A0AAC9HFS9</accession>
<dbReference type="Proteomes" id="UP000322283">
    <property type="component" value="Unassembled WGS sequence"/>
</dbReference>
<evidence type="ECO:0000313" key="6">
    <source>
        <dbReference type="EMBL" id="AOQ23034.1"/>
    </source>
</evidence>
<evidence type="ECO:0000256" key="1">
    <source>
        <dbReference type="ARBA" id="ARBA00006930"/>
    </source>
</evidence>
<dbReference type="InterPro" id="IPR027417">
    <property type="entry name" value="P-loop_NTPase"/>
</dbReference>
<feature type="domain" description="Rad50/SbcC-type AAA" evidence="5">
    <location>
        <begin position="4"/>
        <end position="71"/>
    </location>
</feature>
<keyword evidence="9" id="KW-1185">Reference proteome</keyword>
<dbReference type="GO" id="GO:0016887">
    <property type="term" value="F:ATP hydrolysis activity"/>
    <property type="evidence" value="ECO:0007669"/>
    <property type="project" value="InterPro"/>
</dbReference>
<dbReference type="Gene3D" id="3.40.50.300">
    <property type="entry name" value="P-loop containing nucleotide triphosphate hydrolases"/>
    <property type="match status" value="1"/>
</dbReference>
<proteinExistence type="inferred from homology"/>
<reference evidence="6 8" key="1">
    <citation type="submission" date="2016-08" db="EMBL/GenBank/DDBJ databases">
        <title>Moorella thermoacetica DSM 103132.</title>
        <authorList>
            <person name="Jendresen C.B."/>
            <person name="Redl S.M."/>
            <person name="Jensen T.O."/>
            <person name="Nielsen A.T."/>
        </authorList>
    </citation>
    <scope>NUCLEOTIDE SEQUENCE [LARGE SCALE GENOMIC DNA]</scope>
    <source>
        <strain evidence="6 8">DSM 103132</strain>
    </source>
</reference>
<dbReference type="SUPFAM" id="SSF52540">
    <property type="entry name" value="P-loop containing nucleoside triphosphate hydrolases"/>
    <property type="match status" value="1"/>
</dbReference>
<dbReference type="PANTHER" id="PTHR32114:SF2">
    <property type="entry name" value="ABC TRANSPORTER ABCH.3"/>
    <property type="match status" value="1"/>
</dbReference>
<comment type="similarity">
    <text evidence="1">Belongs to the SMC family. SbcC subfamily.</text>
</comment>
<organism evidence="6 8">
    <name type="scientific">Neomoorella thermoacetica</name>
    <name type="common">Clostridium thermoaceticum</name>
    <dbReference type="NCBI Taxonomy" id="1525"/>
    <lineage>
        <taxon>Bacteria</taxon>
        <taxon>Bacillati</taxon>
        <taxon>Bacillota</taxon>
        <taxon>Clostridia</taxon>
        <taxon>Neomoorellales</taxon>
        <taxon>Neomoorellaceae</taxon>
        <taxon>Neomoorella</taxon>
    </lineage>
</organism>
<evidence type="ECO:0000313" key="9">
    <source>
        <dbReference type="Proteomes" id="UP000322283"/>
    </source>
</evidence>